<protein>
    <recommendedName>
        <fullName evidence="7">Aspartate carbamoyltransferase</fullName>
        <ecNumber evidence="7">2.1.3.2</ecNumber>
    </recommendedName>
    <alternativeName>
        <fullName evidence="7">Aspartate transcarbamylase</fullName>
        <shortName evidence="7">ATCase</shortName>
    </alternativeName>
</protein>
<dbReference type="EC" id="2.1.3.2" evidence="7"/>
<dbReference type="EMBL" id="CP036279">
    <property type="protein sequence ID" value="QDU64185.1"/>
    <property type="molecule type" value="Genomic_DNA"/>
</dbReference>
<dbReference type="GO" id="GO:0006207">
    <property type="term" value="P:'de novo' pyrimidine nucleobase biosynthetic process"/>
    <property type="evidence" value="ECO:0007669"/>
    <property type="project" value="InterPro"/>
</dbReference>
<comment type="catalytic activity">
    <reaction evidence="6 7">
        <text>carbamoyl phosphate + L-aspartate = N-carbamoyl-L-aspartate + phosphate + H(+)</text>
        <dbReference type="Rhea" id="RHEA:20013"/>
        <dbReference type="ChEBI" id="CHEBI:15378"/>
        <dbReference type="ChEBI" id="CHEBI:29991"/>
        <dbReference type="ChEBI" id="CHEBI:32814"/>
        <dbReference type="ChEBI" id="CHEBI:43474"/>
        <dbReference type="ChEBI" id="CHEBI:58228"/>
        <dbReference type="EC" id="2.1.3.2"/>
    </reaction>
</comment>
<keyword evidence="3 7" id="KW-0808">Transferase</keyword>
<evidence type="ECO:0000256" key="1">
    <source>
        <dbReference type="ARBA" id="ARBA00004852"/>
    </source>
</evidence>
<dbReference type="PANTHER" id="PTHR45753:SF6">
    <property type="entry name" value="ASPARTATE CARBAMOYLTRANSFERASE"/>
    <property type="match status" value="1"/>
</dbReference>
<evidence type="ECO:0000256" key="3">
    <source>
        <dbReference type="ARBA" id="ARBA00022679"/>
    </source>
</evidence>
<evidence type="ECO:0000256" key="4">
    <source>
        <dbReference type="ARBA" id="ARBA00022975"/>
    </source>
</evidence>
<dbReference type="Pfam" id="PF02729">
    <property type="entry name" value="OTCace_N"/>
    <property type="match status" value="1"/>
</dbReference>
<dbReference type="InterPro" id="IPR006131">
    <property type="entry name" value="Asp_carbamoyltransf_Asp/Orn-bd"/>
</dbReference>
<evidence type="ECO:0000256" key="6">
    <source>
        <dbReference type="ARBA" id="ARBA00048859"/>
    </source>
</evidence>
<dbReference type="GO" id="GO:0016597">
    <property type="term" value="F:amino acid binding"/>
    <property type="evidence" value="ECO:0007669"/>
    <property type="project" value="InterPro"/>
</dbReference>
<evidence type="ECO:0000259" key="8">
    <source>
        <dbReference type="Pfam" id="PF00185"/>
    </source>
</evidence>
<feature type="binding site" evidence="7">
    <location>
        <position position="177"/>
    </location>
    <ligand>
        <name>L-aspartate</name>
        <dbReference type="ChEBI" id="CHEBI:29991"/>
    </ligand>
</feature>
<feature type="binding site" evidence="7">
    <location>
        <position position="231"/>
    </location>
    <ligand>
        <name>L-aspartate</name>
        <dbReference type="ChEBI" id="CHEBI:29991"/>
    </ligand>
</feature>
<dbReference type="NCBIfam" id="NF002032">
    <property type="entry name" value="PRK00856.1"/>
    <property type="match status" value="1"/>
</dbReference>
<feature type="binding site" evidence="7">
    <location>
        <position position="147"/>
    </location>
    <ligand>
        <name>carbamoyl phosphate</name>
        <dbReference type="ChEBI" id="CHEBI:58228"/>
    </ligand>
</feature>
<dbReference type="UniPathway" id="UPA00070">
    <property type="reaction ID" value="UER00116"/>
</dbReference>
<feature type="binding site" evidence="7">
    <location>
        <position position="94"/>
    </location>
    <ligand>
        <name>L-aspartate</name>
        <dbReference type="ChEBI" id="CHEBI:29991"/>
    </ligand>
</feature>
<feature type="binding site" evidence="7">
    <location>
        <position position="66"/>
    </location>
    <ligand>
        <name>carbamoyl phosphate</name>
        <dbReference type="ChEBI" id="CHEBI:58228"/>
    </ligand>
</feature>
<evidence type="ECO:0000313" key="10">
    <source>
        <dbReference type="EMBL" id="QDU64185.1"/>
    </source>
</evidence>
<accession>A0A518BB28</accession>
<name>A0A518BB28_9BACT</name>
<dbReference type="PROSITE" id="PS00097">
    <property type="entry name" value="CARBAMOYLTRANSFERASE"/>
    <property type="match status" value="1"/>
</dbReference>
<dbReference type="PANTHER" id="PTHR45753">
    <property type="entry name" value="ORNITHINE CARBAMOYLTRANSFERASE, MITOCHONDRIAL"/>
    <property type="match status" value="1"/>
</dbReference>
<dbReference type="OrthoDB" id="9802587at2"/>
<evidence type="ECO:0000256" key="7">
    <source>
        <dbReference type="HAMAP-Rule" id="MF_00001"/>
    </source>
</evidence>
<dbReference type="HAMAP" id="MF_00001">
    <property type="entry name" value="Asp_carb_tr"/>
    <property type="match status" value="1"/>
</dbReference>
<sequence>MLSQLREAARGWSGRHLLGLEELPAEALEALLQTAEFFRQSNDEQRQWDFLKGKVVINLFFEDSTRTRTSFALAARKLSANVVEFSSKSSSLSKGESFTDTARNLEALGADIVVVRHKTPGTPHLLGKYLNTCVLNAGDGAHEHPTQGLLDLLTVRQVKGSCKGLNVVLVGDIAHSRVARSNIWGLQKLGAHVIVCGPKTLVPRHIERLGVEVSHDLDEVIPRCDVVNILRIQFERQRTGLFPSIREYAHLFGVDDRRLSLAKPDVLILAPGPINRGVEISSGVADGPNSRILQQVSNGLAVRMAAMYLVAGQGMEESA</sequence>
<organism evidence="10 11">
    <name type="scientific">Kolteria novifilia</name>
    <dbReference type="NCBI Taxonomy" id="2527975"/>
    <lineage>
        <taxon>Bacteria</taxon>
        <taxon>Pseudomonadati</taxon>
        <taxon>Planctomycetota</taxon>
        <taxon>Planctomycetia</taxon>
        <taxon>Kolteriales</taxon>
        <taxon>Kolteriaceae</taxon>
        <taxon>Kolteria</taxon>
    </lineage>
</organism>
<feature type="binding site" evidence="7">
    <location>
        <position position="273"/>
    </location>
    <ligand>
        <name>carbamoyl phosphate</name>
        <dbReference type="ChEBI" id="CHEBI:58228"/>
    </ligand>
</feature>
<reference evidence="10 11" key="1">
    <citation type="submission" date="2019-02" db="EMBL/GenBank/DDBJ databases">
        <title>Deep-cultivation of Planctomycetes and their phenomic and genomic characterization uncovers novel biology.</title>
        <authorList>
            <person name="Wiegand S."/>
            <person name="Jogler M."/>
            <person name="Boedeker C."/>
            <person name="Pinto D."/>
            <person name="Vollmers J."/>
            <person name="Rivas-Marin E."/>
            <person name="Kohn T."/>
            <person name="Peeters S.H."/>
            <person name="Heuer A."/>
            <person name="Rast P."/>
            <person name="Oberbeckmann S."/>
            <person name="Bunk B."/>
            <person name="Jeske O."/>
            <person name="Meyerdierks A."/>
            <person name="Storesund J.E."/>
            <person name="Kallscheuer N."/>
            <person name="Luecker S."/>
            <person name="Lage O.M."/>
            <person name="Pohl T."/>
            <person name="Merkel B.J."/>
            <person name="Hornburger P."/>
            <person name="Mueller R.-W."/>
            <person name="Bruemmer F."/>
            <person name="Labrenz M."/>
            <person name="Spormann A.M."/>
            <person name="Op den Camp H."/>
            <person name="Overmann J."/>
            <person name="Amann R."/>
            <person name="Jetten M.S.M."/>
            <person name="Mascher T."/>
            <person name="Medema M.H."/>
            <person name="Devos D.P."/>
            <person name="Kaster A.-K."/>
            <person name="Ovreas L."/>
            <person name="Rohde M."/>
            <person name="Galperin M.Y."/>
            <person name="Jogler C."/>
        </authorList>
    </citation>
    <scope>NUCLEOTIDE SEQUENCE [LARGE SCALE GENOMIC DNA]</scope>
    <source>
        <strain evidence="10 11">Pan216</strain>
    </source>
</reference>
<feature type="binding site" evidence="7">
    <location>
        <position position="272"/>
    </location>
    <ligand>
        <name>carbamoyl phosphate</name>
        <dbReference type="ChEBI" id="CHEBI:58228"/>
    </ligand>
</feature>
<dbReference type="GO" id="GO:0004070">
    <property type="term" value="F:aspartate carbamoyltransferase activity"/>
    <property type="evidence" value="ECO:0007669"/>
    <property type="project" value="UniProtKB-UniRule"/>
</dbReference>
<dbReference type="AlphaFoldDB" id="A0A518BB28"/>
<evidence type="ECO:0000256" key="5">
    <source>
        <dbReference type="ARBA" id="ARBA00043884"/>
    </source>
</evidence>
<proteinExistence type="inferred from homology"/>
<dbReference type="InterPro" id="IPR036901">
    <property type="entry name" value="Asp/Orn_carbamoylTrfase_sf"/>
</dbReference>
<comment type="similarity">
    <text evidence="2 7">Belongs to the aspartate/ornithine carbamoyltransferase superfamily. ATCase family.</text>
</comment>
<dbReference type="PRINTS" id="PR00100">
    <property type="entry name" value="AOTCASE"/>
</dbReference>
<feature type="binding site" evidence="7">
    <location>
        <position position="116"/>
    </location>
    <ligand>
        <name>carbamoyl phosphate</name>
        <dbReference type="ChEBI" id="CHEBI:58228"/>
    </ligand>
</feature>
<comment type="function">
    <text evidence="5 7">Catalyzes the condensation of carbamoyl phosphate and aspartate to form carbamoyl aspartate and inorganic phosphate, the committed step in the de novo pyrimidine nucleotide biosynthesis pathway.</text>
</comment>
<dbReference type="Proteomes" id="UP000317093">
    <property type="component" value="Chromosome"/>
</dbReference>
<dbReference type="SUPFAM" id="SSF53671">
    <property type="entry name" value="Aspartate/ornithine carbamoyltransferase"/>
    <property type="match status" value="1"/>
</dbReference>
<comment type="pathway">
    <text evidence="1 7">Pyrimidine metabolism; UMP biosynthesis via de novo pathway; (S)-dihydroorotate from bicarbonate: step 2/3.</text>
</comment>
<feature type="domain" description="Aspartate/ornithine carbamoyltransferase carbamoyl-P binding" evidence="9">
    <location>
        <begin position="15"/>
        <end position="157"/>
    </location>
</feature>
<evidence type="ECO:0000259" key="9">
    <source>
        <dbReference type="Pfam" id="PF02729"/>
    </source>
</evidence>
<comment type="subunit">
    <text evidence="7">Heterododecamer (2C3:3R2) of six catalytic PyrB chains organized as two trimers (C3), and six regulatory PyrI chains organized as three dimers (R2).</text>
</comment>
<dbReference type="GO" id="GO:0044205">
    <property type="term" value="P:'de novo' UMP biosynthetic process"/>
    <property type="evidence" value="ECO:0007669"/>
    <property type="project" value="UniProtKB-UniRule"/>
</dbReference>
<dbReference type="KEGG" id="knv:Pan216_50740"/>
<gene>
    <name evidence="7 10" type="primary">pyrB</name>
    <name evidence="10" type="ORF">Pan216_50740</name>
</gene>
<feature type="binding site" evidence="7">
    <location>
        <position position="67"/>
    </location>
    <ligand>
        <name>carbamoyl phosphate</name>
        <dbReference type="ChEBI" id="CHEBI:58228"/>
    </ligand>
</feature>
<evidence type="ECO:0000313" key="11">
    <source>
        <dbReference type="Proteomes" id="UP000317093"/>
    </source>
</evidence>
<dbReference type="PRINTS" id="PR00101">
    <property type="entry name" value="ATCASE"/>
</dbReference>
<dbReference type="NCBIfam" id="TIGR00670">
    <property type="entry name" value="asp_carb_tr"/>
    <property type="match status" value="1"/>
</dbReference>
<keyword evidence="4 7" id="KW-0665">Pyrimidine biosynthesis</keyword>
<dbReference type="Gene3D" id="3.40.50.1370">
    <property type="entry name" value="Aspartate/ornithine carbamoyltransferase"/>
    <property type="match status" value="2"/>
</dbReference>
<feature type="binding site" evidence="7">
    <location>
        <position position="144"/>
    </location>
    <ligand>
        <name>carbamoyl phosphate</name>
        <dbReference type="ChEBI" id="CHEBI:58228"/>
    </ligand>
</feature>
<keyword evidence="11" id="KW-1185">Reference proteome</keyword>
<dbReference type="GO" id="GO:0006520">
    <property type="term" value="P:amino acid metabolic process"/>
    <property type="evidence" value="ECO:0007669"/>
    <property type="project" value="InterPro"/>
</dbReference>
<dbReference type="InterPro" id="IPR002082">
    <property type="entry name" value="Asp_carbamoyltransf"/>
</dbReference>
<dbReference type="InterPro" id="IPR006132">
    <property type="entry name" value="Asp/Orn_carbamoyltranf_P-bd"/>
</dbReference>
<dbReference type="InterPro" id="IPR006130">
    <property type="entry name" value="Asp/Orn_carbamoylTrfase"/>
</dbReference>
<dbReference type="GO" id="GO:0005829">
    <property type="term" value="C:cytosol"/>
    <property type="evidence" value="ECO:0007669"/>
    <property type="project" value="TreeGrafter"/>
</dbReference>
<dbReference type="Pfam" id="PF00185">
    <property type="entry name" value="OTCace"/>
    <property type="match status" value="1"/>
</dbReference>
<feature type="domain" description="Aspartate/ornithine carbamoyltransferase Asp/Orn-binding" evidence="8">
    <location>
        <begin position="163"/>
        <end position="309"/>
    </location>
</feature>
<evidence type="ECO:0000256" key="2">
    <source>
        <dbReference type="ARBA" id="ARBA00008896"/>
    </source>
</evidence>